<reference evidence="2 3" key="1">
    <citation type="submission" date="2020-04" db="EMBL/GenBank/DDBJ databases">
        <title>Rhodospirillaceae bacterium KN72 isolated from deep sea.</title>
        <authorList>
            <person name="Zhang D.-C."/>
        </authorList>
    </citation>
    <scope>NUCLEOTIDE SEQUENCE [LARGE SCALE GENOMIC DNA]</scope>
    <source>
        <strain evidence="2 3">KN72</strain>
    </source>
</reference>
<evidence type="ECO:0000313" key="3">
    <source>
        <dbReference type="Proteomes" id="UP000539372"/>
    </source>
</evidence>
<gene>
    <name evidence="2" type="ORF">HH303_14870</name>
</gene>
<keyword evidence="1" id="KW-0472">Membrane</keyword>
<keyword evidence="1" id="KW-1133">Transmembrane helix</keyword>
<feature type="transmembrane region" description="Helical" evidence="1">
    <location>
        <begin position="65"/>
        <end position="87"/>
    </location>
</feature>
<evidence type="ECO:0000256" key="1">
    <source>
        <dbReference type="SAM" id="Phobius"/>
    </source>
</evidence>
<protein>
    <recommendedName>
        <fullName evidence="4">DUF2214 domain-containing protein</fullName>
    </recommendedName>
</protein>
<feature type="transmembrane region" description="Helical" evidence="1">
    <location>
        <begin position="93"/>
        <end position="114"/>
    </location>
</feature>
<dbReference type="AlphaFoldDB" id="A0A7Y0E203"/>
<dbReference type="Proteomes" id="UP000539372">
    <property type="component" value="Unassembled WGS sequence"/>
</dbReference>
<keyword evidence="3" id="KW-1185">Reference proteome</keyword>
<dbReference type="RefSeq" id="WP_169626157.1">
    <property type="nucleotide sequence ID" value="NZ_JABBNT010000004.1"/>
</dbReference>
<organism evidence="2 3">
    <name type="scientific">Pacificispira spongiicola</name>
    <dbReference type="NCBI Taxonomy" id="2729598"/>
    <lineage>
        <taxon>Bacteria</taxon>
        <taxon>Pseudomonadati</taxon>
        <taxon>Pseudomonadota</taxon>
        <taxon>Alphaproteobacteria</taxon>
        <taxon>Rhodospirillales</taxon>
        <taxon>Rhodospirillaceae</taxon>
        <taxon>Pacificispira</taxon>
    </lineage>
</organism>
<feature type="transmembrane region" description="Helical" evidence="1">
    <location>
        <begin position="22"/>
        <end position="45"/>
    </location>
</feature>
<feature type="transmembrane region" description="Helical" evidence="1">
    <location>
        <begin position="126"/>
        <end position="148"/>
    </location>
</feature>
<comment type="caution">
    <text evidence="2">The sequence shown here is derived from an EMBL/GenBank/DDBJ whole genome shotgun (WGS) entry which is preliminary data.</text>
</comment>
<sequence length="149" mass="15886">MDPVFAAVEASSLAQYLKTARWGYALVNATHILGIALLIGGIVPLNLRLFGVLNGLLREDALTRLLRPCAAFGLFLAIVTGAMMFSVDADGYAALRVFQIKLALIAIGTAAALYGSRESPTRRPRMHATISLICWPAALVCGRLIAFVG</sequence>
<keyword evidence="1" id="KW-0812">Transmembrane</keyword>
<proteinExistence type="predicted"/>
<dbReference type="EMBL" id="JABBNT010000004">
    <property type="protein sequence ID" value="NMM45777.1"/>
    <property type="molecule type" value="Genomic_DNA"/>
</dbReference>
<accession>A0A7Y0E203</accession>
<evidence type="ECO:0008006" key="4">
    <source>
        <dbReference type="Google" id="ProtNLM"/>
    </source>
</evidence>
<name>A0A7Y0E203_9PROT</name>
<evidence type="ECO:0000313" key="2">
    <source>
        <dbReference type="EMBL" id="NMM45777.1"/>
    </source>
</evidence>